<accession>A0A371AXU1</accession>
<feature type="chain" id="PRO_5039112962" description="Lipoprotein" evidence="2">
    <location>
        <begin position="22"/>
        <end position="175"/>
    </location>
</feature>
<comment type="caution">
    <text evidence="3">The sequence shown here is derived from an EMBL/GenBank/DDBJ whole genome shotgun (WGS) entry which is preliminary data.</text>
</comment>
<name>A0A371AXU1_9FIRM</name>
<dbReference type="PROSITE" id="PS51257">
    <property type="entry name" value="PROKAR_LIPOPROTEIN"/>
    <property type="match status" value="1"/>
</dbReference>
<evidence type="ECO:0000256" key="1">
    <source>
        <dbReference type="SAM" id="MobiDB-lite"/>
    </source>
</evidence>
<dbReference type="Proteomes" id="UP000255036">
    <property type="component" value="Unassembled WGS sequence"/>
</dbReference>
<dbReference type="EMBL" id="QRCT01000013">
    <property type="protein sequence ID" value="RDU24398.1"/>
    <property type="molecule type" value="Genomic_DNA"/>
</dbReference>
<keyword evidence="2" id="KW-0732">Signal</keyword>
<reference evidence="3 4" key="1">
    <citation type="submission" date="2018-07" db="EMBL/GenBank/DDBJ databases">
        <title>Anaerosacharophilus polymeroproducens gen. nov. sp. nov., an anaerobic bacterium isolated from salt field.</title>
        <authorList>
            <person name="Kim W."/>
            <person name="Yang S.-H."/>
            <person name="Oh J."/>
            <person name="Lee J.-H."/>
            <person name="Kwon K.K."/>
        </authorList>
    </citation>
    <scope>NUCLEOTIDE SEQUENCE [LARGE SCALE GENOMIC DNA]</scope>
    <source>
        <strain evidence="3 4">MCWD5</strain>
    </source>
</reference>
<dbReference type="OrthoDB" id="2088500at2"/>
<protein>
    <recommendedName>
        <fullName evidence="5">Lipoprotein</fullName>
    </recommendedName>
</protein>
<dbReference type="RefSeq" id="WP_115481142.1">
    <property type="nucleotide sequence ID" value="NZ_QRCT01000013.1"/>
</dbReference>
<feature type="signal peptide" evidence="2">
    <location>
        <begin position="1"/>
        <end position="21"/>
    </location>
</feature>
<evidence type="ECO:0008006" key="5">
    <source>
        <dbReference type="Google" id="ProtNLM"/>
    </source>
</evidence>
<keyword evidence="4" id="KW-1185">Reference proteome</keyword>
<feature type="region of interest" description="Disordered" evidence="1">
    <location>
        <begin position="65"/>
        <end position="117"/>
    </location>
</feature>
<evidence type="ECO:0000313" key="4">
    <source>
        <dbReference type="Proteomes" id="UP000255036"/>
    </source>
</evidence>
<dbReference type="AlphaFoldDB" id="A0A371AXU1"/>
<organism evidence="3 4">
    <name type="scientific">Anaerosacchariphilus polymeriproducens</name>
    <dbReference type="NCBI Taxonomy" id="1812858"/>
    <lineage>
        <taxon>Bacteria</taxon>
        <taxon>Bacillati</taxon>
        <taxon>Bacillota</taxon>
        <taxon>Clostridia</taxon>
        <taxon>Lachnospirales</taxon>
        <taxon>Lachnospiraceae</taxon>
        <taxon>Anaerosacchariphilus</taxon>
    </lineage>
</organism>
<evidence type="ECO:0000256" key="2">
    <source>
        <dbReference type="SAM" id="SignalP"/>
    </source>
</evidence>
<evidence type="ECO:0000313" key="3">
    <source>
        <dbReference type="EMBL" id="RDU24398.1"/>
    </source>
</evidence>
<gene>
    <name evidence="3" type="ORF">DWV06_05340</name>
</gene>
<sequence length="175" mass="19524">MKKAGVLFLISVLLFTGCSNSLSSKNIALTGEIKLENNQSLLYGKITEINGNEITFDVLEAGTIENKERTDMPSDDEQTSDQRNISNRKGKDRNTKENKEDNTKENKEDNKKENKVIYKSTGEEQTRIIPVGTKVTTLLGVESTFSRIAVDDTIVMVIEQNDNDEDTIVSVYIVG</sequence>
<proteinExistence type="predicted"/>
<feature type="compositionally biased region" description="Basic and acidic residues" evidence="1">
    <location>
        <begin position="92"/>
        <end position="117"/>
    </location>
</feature>